<dbReference type="EMBL" id="JAPZVI010000019">
    <property type="protein sequence ID" value="MCZ8403965.1"/>
    <property type="molecule type" value="Genomic_DNA"/>
</dbReference>
<dbReference type="AlphaFoldDB" id="A0A0D6HF34"/>
<dbReference type="GO" id="GO:0006355">
    <property type="term" value="P:regulation of DNA-templated transcription"/>
    <property type="evidence" value="ECO:0007669"/>
    <property type="project" value="InterPro"/>
</dbReference>
<dbReference type="CDD" id="cd00383">
    <property type="entry name" value="trans_reg_C"/>
    <property type="match status" value="1"/>
</dbReference>
<gene>
    <name evidence="3" type="ORF">O9570_21090</name>
</gene>
<dbReference type="eggNOG" id="COG0745">
    <property type="taxonomic scope" value="Bacteria"/>
</dbReference>
<dbReference type="InterPro" id="IPR016032">
    <property type="entry name" value="Sig_transdc_resp-reg_C-effctor"/>
</dbReference>
<dbReference type="SUPFAM" id="SSF46894">
    <property type="entry name" value="C-terminal effector domain of the bipartite response regulators"/>
    <property type="match status" value="1"/>
</dbReference>
<feature type="DNA-binding region" description="OmpR/PhoB-type" evidence="2">
    <location>
        <begin position="13"/>
        <end position="117"/>
    </location>
</feature>
<dbReference type="PROSITE" id="PS51755">
    <property type="entry name" value="OMPR_PHOB"/>
    <property type="match status" value="1"/>
</dbReference>
<dbReference type="GO" id="GO:0003677">
    <property type="term" value="F:DNA binding"/>
    <property type="evidence" value="ECO:0007669"/>
    <property type="project" value="UniProtKB-UniRule"/>
</dbReference>
<accession>A0A0M7CXI0</accession>
<dbReference type="KEGG" id="axx:ERS451415_02574"/>
<dbReference type="InterPro" id="IPR001867">
    <property type="entry name" value="OmpR/PhoB-type_DNA-bd"/>
</dbReference>
<dbReference type="Gene3D" id="1.10.10.10">
    <property type="entry name" value="Winged helix-like DNA-binding domain superfamily/Winged helix DNA-binding domain"/>
    <property type="match status" value="1"/>
</dbReference>
<name>A0A0D6HF34_ALCXX</name>
<proteinExistence type="predicted"/>
<dbReference type="InterPro" id="IPR036388">
    <property type="entry name" value="WH-like_DNA-bd_sf"/>
</dbReference>
<dbReference type="SMART" id="SM00862">
    <property type="entry name" value="Trans_reg_C"/>
    <property type="match status" value="1"/>
</dbReference>
<organism evidence="3 4">
    <name type="scientific">Alcaligenes xylosoxydans xylosoxydans</name>
    <name type="common">Achromobacter xylosoxidans</name>
    <dbReference type="NCBI Taxonomy" id="85698"/>
    <lineage>
        <taxon>Bacteria</taxon>
        <taxon>Pseudomonadati</taxon>
        <taxon>Pseudomonadota</taxon>
        <taxon>Betaproteobacteria</taxon>
        <taxon>Burkholderiales</taxon>
        <taxon>Alcaligenaceae</taxon>
        <taxon>Achromobacter</taxon>
    </lineage>
</organism>
<dbReference type="RefSeq" id="WP_020927433.1">
    <property type="nucleotide sequence ID" value="NZ_CABIYZ010000009.1"/>
</dbReference>
<keyword evidence="1 2" id="KW-0238">DNA-binding</keyword>
<accession>A0A0D6HF34</accession>
<dbReference type="Proteomes" id="UP001141992">
    <property type="component" value="Unassembled WGS sequence"/>
</dbReference>
<evidence type="ECO:0000256" key="2">
    <source>
        <dbReference type="PROSITE-ProRule" id="PRU01091"/>
    </source>
</evidence>
<protein>
    <submittedName>
        <fullName evidence="3">Winged helix-turn-helix domain-containing protein</fullName>
    </submittedName>
</protein>
<evidence type="ECO:0000256" key="1">
    <source>
        <dbReference type="ARBA" id="ARBA00023125"/>
    </source>
</evidence>
<dbReference type="GO" id="GO:0000160">
    <property type="term" value="P:phosphorelay signal transduction system"/>
    <property type="evidence" value="ECO:0007669"/>
    <property type="project" value="InterPro"/>
</dbReference>
<dbReference type="Pfam" id="PF00486">
    <property type="entry name" value="Trans_reg_C"/>
    <property type="match status" value="1"/>
</dbReference>
<evidence type="ECO:0000313" key="3">
    <source>
        <dbReference type="EMBL" id="MCZ8403965.1"/>
    </source>
</evidence>
<comment type="caution">
    <text evidence="3">The sequence shown here is derived from an EMBL/GenBank/DDBJ whole genome shotgun (WGS) entry which is preliminary data.</text>
</comment>
<sequence>MAHVLLTCIPESGDRLQFADLELDLLRFRAYRDGQPLLLTPKEFGLLALLMGSPGAVFTSWQLAESVWKAKPPAAGARHVKCQAVAIAMRRLRRKVDGGSRPRLLHVIRGGSFMLAAGPL</sequence>
<reference evidence="3" key="1">
    <citation type="submission" date="2022-12" db="EMBL/GenBank/DDBJ databases">
        <authorList>
            <person name="Voronina O.L."/>
            <person name="Kunda M.S."/>
            <person name="Ryzhova N."/>
            <person name="Aksenova E.I."/>
        </authorList>
    </citation>
    <scope>NUCLEOTIDE SEQUENCE</scope>
    <source>
        <strain evidence="3">SCCH136:Ach223948</strain>
    </source>
</reference>
<evidence type="ECO:0000313" key="4">
    <source>
        <dbReference type="Proteomes" id="UP001141992"/>
    </source>
</evidence>